<dbReference type="PRINTS" id="PR00326">
    <property type="entry name" value="GTP1OBG"/>
</dbReference>
<gene>
    <name evidence="18" type="primary">feoB</name>
    <name evidence="18" type="ORF">FYJ80_08820</name>
</gene>
<dbReference type="InterPro" id="IPR011642">
    <property type="entry name" value="Gate_dom"/>
</dbReference>
<dbReference type="Pfam" id="PF04023">
    <property type="entry name" value="FeoA"/>
    <property type="match status" value="1"/>
</dbReference>
<dbReference type="AlphaFoldDB" id="A0A7X2PDK0"/>
<feature type="binding site" evidence="15">
    <location>
        <position position="135"/>
    </location>
    <ligand>
        <name>Mg(2+)</name>
        <dbReference type="ChEBI" id="CHEBI:18420"/>
        <label>2</label>
    </ligand>
</feature>
<evidence type="ECO:0000313" key="19">
    <source>
        <dbReference type="Proteomes" id="UP000460549"/>
    </source>
</evidence>
<dbReference type="GO" id="GO:0046914">
    <property type="term" value="F:transition metal ion binding"/>
    <property type="evidence" value="ECO:0007669"/>
    <property type="project" value="InterPro"/>
</dbReference>
<dbReference type="Gene3D" id="2.30.30.90">
    <property type="match status" value="1"/>
</dbReference>
<evidence type="ECO:0000256" key="14">
    <source>
        <dbReference type="PIRSR" id="PIRSR603373-1"/>
    </source>
</evidence>
<dbReference type="Pfam" id="PF02421">
    <property type="entry name" value="FeoB_N"/>
    <property type="match status" value="1"/>
</dbReference>
<dbReference type="PROSITE" id="PS51711">
    <property type="entry name" value="G_FEOB"/>
    <property type="match status" value="1"/>
</dbReference>
<feature type="binding site" evidence="14">
    <location>
        <begin position="226"/>
        <end position="229"/>
    </location>
    <ligand>
        <name>GTP</name>
        <dbReference type="ChEBI" id="CHEBI:37565"/>
        <label>1</label>
    </ligand>
</feature>
<dbReference type="InterPro" id="IPR027417">
    <property type="entry name" value="P-loop_NTPase"/>
</dbReference>
<evidence type="ECO:0000256" key="9">
    <source>
        <dbReference type="ARBA" id="ARBA00023004"/>
    </source>
</evidence>
<name>A0A7X2PDK0_9SPIO</name>
<dbReference type="Pfam" id="PF07664">
    <property type="entry name" value="FeoB_C"/>
    <property type="match status" value="1"/>
</dbReference>
<dbReference type="InterPro" id="IPR041069">
    <property type="entry name" value="FeoB_Cyto"/>
</dbReference>
<dbReference type="CDD" id="cd01879">
    <property type="entry name" value="FeoB"/>
    <property type="match status" value="1"/>
</dbReference>
<feature type="transmembrane region" description="Helical" evidence="16">
    <location>
        <begin position="716"/>
        <end position="742"/>
    </location>
</feature>
<feature type="transmembrane region" description="Helical" evidence="16">
    <location>
        <begin position="571"/>
        <end position="593"/>
    </location>
</feature>
<keyword evidence="15" id="KW-0479">Metal-binding</keyword>
<evidence type="ECO:0000256" key="2">
    <source>
        <dbReference type="ARBA" id="ARBA00022448"/>
    </source>
</evidence>
<evidence type="ECO:0000259" key="17">
    <source>
        <dbReference type="PROSITE" id="PS51711"/>
    </source>
</evidence>
<evidence type="ECO:0000256" key="16">
    <source>
        <dbReference type="RuleBase" id="RU362098"/>
    </source>
</evidence>
<keyword evidence="19" id="KW-1185">Reference proteome</keyword>
<comment type="caution">
    <text evidence="18">The sequence shown here is derived from an EMBL/GenBank/DDBJ whole genome shotgun (WGS) entry which is preliminary data.</text>
</comment>
<dbReference type="InterPro" id="IPR006073">
    <property type="entry name" value="GTP-bd"/>
</dbReference>
<organism evidence="18 19">
    <name type="scientific">Bullifex porci</name>
    <dbReference type="NCBI Taxonomy" id="2606638"/>
    <lineage>
        <taxon>Bacteria</taxon>
        <taxon>Pseudomonadati</taxon>
        <taxon>Spirochaetota</taxon>
        <taxon>Spirochaetia</taxon>
        <taxon>Spirochaetales</taxon>
        <taxon>Spirochaetaceae</taxon>
        <taxon>Bullifex</taxon>
    </lineage>
</organism>
<evidence type="ECO:0000256" key="4">
    <source>
        <dbReference type="ARBA" id="ARBA00022496"/>
    </source>
</evidence>
<dbReference type="InterPro" id="IPR011640">
    <property type="entry name" value="Fe2_transport_prot_B_C"/>
</dbReference>
<feature type="transmembrane region" description="Helical" evidence="16">
    <location>
        <begin position="459"/>
        <end position="488"/>
    </location>
</feature>
<comment type="subcellular location">
    <subcellularLocation>
        <location evidence="1 16">Cell inner membrane</location>
        <topology evidence="1 16">Multi-pass membrane protein</topology>
    </subcellularLocation>
</comment>
<evidence type="ECO:0000256" key="11">
    <source>
        <dbReference type="ARBA" id="ARBA00023134"/>
    </source>
</evidence>
<feature type="binding site" evidence="14">
    <location>
        <begin position="255"/>
        <end position="257"/>
    </location>
    <ligand>
        <name>GTP</name>
        <dbReference type="ChEBI" id="CHEBI:37565"/>
        <label>1</label>
    </ligand>
</feature>
<evidence type="ECO:0000256" key="6">
    <source>
        <dbReference type="ARBA" id="ARBA00022692"/>
    </source>
</evidence>
<dbReference type="Pfam" id="PF17910">
    <property type="entry name" value="FeoB_Cyto"/>
    <property type="match status" value="1"/>
</dbReference>
<protein>
    <recommendedName>
        <fullName evidence="13 16">Ferrous iron transport protein B</fullName>
    </recommendedName>
</protein>
<keyword evidence="7 14" id="KW-0547">Nucleotide-binding</keyword>
<keyword evidence="3" id="KW-1003">Cell membrane</keyword>
<dbReference type="RefSeq" id="WP_154426095.1">
    <property type="nucleotide sequence ID" value="NZ_VUNN01000019.1"/>
</dbReference>
<reference evidence="18 19" key="1">
    <citation type="submission" date="2019-08" db="EMBL/GenBank/DDBJ databases">
        <title>In-depth cultivation of the pig gut microbiome towards novel bacterial diversity and tailored functional studies.</title>
        <authorList>
            <person name="Wylensek D."/>
            <person name="Hitch T.C.A."/>
            <person name="Clavel T."/>
        </authorList>
    </citation>
    <scope>NUCLEOTIDE SEQUENCE [LARGE SCALE GENOMIC DNA]</scope>
    <source>
        <strain evidence="18 19">NM-380-WT-3C1</strain>
    </source>
</reference>
<keyword evidence="12 16" id="KW-0472">Membrane</keyword>
<dbReference type="GO" id="GO:0015093">
    <property type="term" value="F:ferrous iron transmembrane transporter activity"/>
    <property type="evidence" value="ECO:0007669"/>
    <property type="project" value="UniProtKB-UniRule"/>
</dbReference>
<feature type="transmembrane region" description="Helical" evidence="16">
    <location>
        <begin position="754"/>
        <end position="776"/>
    </location>
</feature>
<dbReference type="NCBIfam" id="TIGR00437">
    <property type="entry name" value="feoB"/>
    <property type="match status" value="1"/>
</dbReference>
<keyword evidence="15" id="KW-0460">Magnesium</keyword>
<feature type="binding site" evidence="15">
    <location>
        <position position="136"/>
    </location>
    <ligand>
        <name>Mg(2+)</name>
        <dbReference type="ChEBI" id="CHEBI:18420"/>
        <label>2</label>
    </ligand>
</feature>
<keyword evidence="8 16" id="KW-1133">Transmembrane helix</keyword>
<sequence length="779" mass="85521">MTLDQLAIGKDAYIESVETPEVSLRKHILDMGLTPGVEVTMIKVAPMGDPMEIRVRGYELTIRKDDAKYIHLANVHDMHPLAEEIRKERINAVKHPGVGEVSGILKKVKAGSMPLSLALVGNQNCGKTTLFNQLTGANQHVGNFPGVTVDRKDGIVRGHENMTVTDLPGIYSLSPYTQEEIVTRDFLIKNNPDGIINIIDATNIERNLYLTTELIELGIPMVIALNMMDEVRENGGTIGINALEEALGVPVVPISAAKDEGIDELVEHALAVASGKVKPLRTDFCLPGGADNGAVHRAIHAISHLIEDHARLINYPIRFAATAICQDDKAVEDILALDQNEREMIEHIILQMEEEGKTDRMAAIADMRFSFIETLTAATVVKPHESKEHLRSQKADKILTGKFTAIPFFVLIMGLSFYLTFGPIGNALKFILEFIIEKFTLIVDSALTALEINPVVHSLIIDGIFTGVGSVLSFMPYIVVLFFFLSILEDSGYMARIAFVMDKILRKLGLSGRSFVPMLIGFGCSVPAIMASRTLPSDRDRKMTILLVPFMSCSAKLPIYAFFSAAFFPQYAALVMIGLYFIGIIVGIIVAIISNKLVFKGEPVPFVMELPNYRLPSAKSVIRLMWEKAKDFLTKAFTIIFLATIIIWALQTFDIRLNVTANPEDSLLALLGGIIAPLFKPLGFNDWRISTALITGFTAKESVVSTLMVLLPNGDISHLFTTATAFVFLVFSLLYTPCVAAISAVKRELGGAKAIGVVILQCVVAWIVAFIVHMIINLL</sequence>
<keyword evidence="4 16" id="KW-0410">Iron transport</keyword>
<dbReference type="Gene3D" id="1.10.287.1770">
    <property type="match status" value="1"/>
</dbReference>
<feature type="transmembrane region" description="Helical" evidence="16">
    <location>
        <begin position="399"/>
        <end position="421"/>
    </location>
</feature>
<dbReference type="SUPFAM" id="SSF52540">
    <property type="entry name" value="P-loop containing nucleoside triphosphate hydrolases"/>
    <property type="match status" value="1"/>
</dbReference>
<comment type="similarity">
    <text evidence="16">Belongs to the TRAFAC class TrmE-Era-EngA-EngB-Septin-like GTPase superfamily. FeoB GTPase (TC 9.A.8) family.</text>
</comment>
<evidence type="ECO:0000256" key="3">
    <source>
        <dbReference type="ARBA" id="ARBA00022475"/>
    </source>
</evidence>
<dbReference type="InterPro" id="IPR038157">
    <property type="entry name" value="FeoA_core_dom"/>
</dbReference>
<dbReference type="FunFam" id="3.40.50.300:FF:000426">
    <property type="entry name" value="Ferrous iron transport protein B"/>
    <property type="match status" value="1"/>
</dbReference>
<dbReference type="EMBL" id="VUNN01000019">
    <property type="protein sequence ID" value="MSU06871.1"/>
    <property type="molecule type" value="Genomic_DNA"/>
</dbReference>
<keyword evidence="10" id="KW-0406">Ion transport</keyword>
<feature type="binding site" evidence="15">
    <location>
        <position position="132"/>
    </location>
    <ligand>
        <name>Mg(2+)</name>
        <dbReference type="ChEBI" id="CHEBI:18420"/>
        <label>2</label>
    </ligand>
</feature>
<keyword evidence="2 16" id="KW-0813">Transport</keyword>
<feature type="domain" description="FeoB-type G" evidence="17">
    <location>
        <begin position="114"/>
        <end position="275"/>
    </location>
</feature>
<comment type="function">
    <text evidence="16">Probable transporter of a GTP-driven Fe(2+) uptake system.</text>
</comment>
<dbReference type="InterPro" id="IPR050860">
    <property type="entry name" value="FeoB_GTPase"/>
</dbReference>
<feature type="binding site" evidence="14">
    <location>
        <begin position="146"/>
        <end position="150"/>
    </location>
    <ligand>
        <name>GTP</name>
        <dbReference type="ChEBI" id="CHEBI:37565"/>
        <label>1</label>
    </ligand>
</feature>
<evidence type="ECO:0000256" key="12">
    <source>
        <dbReference type="ARBA" id="ARBA00023136"/>
    </source>
</evidence>
<dbReference type="GO" id="GO:0005525">
    <property type="term" value="F:GTP binding"/>
    <property type="evidence" value="ECO:0007669"/>
    <property type="project" value="UniProtKB-KW"/>
</dbReference>
<feature type="binding site" evidence="14">
    <location>
        <begin position="166"/>
        <end position="169"/>
    </location>
    <ligand>
        <name>GTP</name>
        <dbReference type="ChEBI" id="CHEBI:37565"/>
        <label>1</label>
    </ligand>
</feature>
<evidence type="ECO:0000313" key="18">
    <source>
        <dbReference type="EMBL" id="MSU06871.1"/>
    </source>
</evidence>
<dbReference type="InterPro" id="IPR030389">
    <property type="entry name" value="G_FEOB_dom"/>
</dbReference>
<evidence type="ECO:0000256" key="5">
    <source>
        <dbReference type="ARBA" id="ARBA00022519"/>
    </source>
</evidence>
<keyword evidence="5" id="KW-0997">Cell inner membrane</keyword>
<dbReference type="SMART" id="SM00899">
    <property type="entry name" value="FeoA"/>
    <property type="match status" value="1"/>
</dbReference>
<dbReference type="GO" id="GO:0005886">
    <property type="term" value="C:plasma membrane"/>
    <property type="evidence" value="ECO:0007669"/>
    <property type="project" value="UniProtKB-SubCell"/>
</dbReference>
<feature type="transmembrane region" description="Helical" evidence="16">
    <location>
        <begin position="632"/>
        <end position="650"/>
    </location>
</feature>
<dbReference type="SUPFAM" id="SSF50037">
    <property type="entry name" value="C-terminal domain of transcriptional repressors"/>
    <property type="match status" value="1"/>
</dbReference>
<feature type="transmembrane region" description="Helical" evidence="16">
    <location>
        <begin position="508"/>
        <end position="531"/>
    </location>
</feature>
<keyword evidence="11 14" id="KW-0342">GTP-binding</keyword>
<dbReference type="PANTHER" id="PTHR43185">
    <property type="entry name" value="FERROUS IRON TRANSPORT PROTEIN B"/>
    <property type="match status" value="1"/>
</dbReference>
<keyword evidence="9 16" id="KW-0408">Iron</keyword>
<evidence type="ECO:0000256" key="15">
    <source>
        <dbReference type="PIRSR" id="PIRSR603373-2"/>
    </source>
</evidence>
<dbReference type="Gene3D" id="3.40.50.300">
    <property type="entry name" value="P-loop containing nucleotide triphosphate hydrolases"/>
    <property type="match status" value="1"/>
</dbReference>
<evidence type="ECO:0000256" key="8">
    <source>
        <dbReference type="ARBA" id="ARBA00022989"/>
    </source>
</evidence>
<comment type="caution">
    <text evidence="16">Lacks conserved residue(s) required for the propagation of feature annotation.</text>
</comment>
<evidence type="ECO:0000256" key="10">
    <source>
        <dbReference type="ARBA" id="ARBA00023065"/>
    </source>
</evidence>
<keyword evidence="6 16" id="KW-0812">Transmembrane</keyword>
<evidence type="ECO:0000256" key="13">
    <source>
        <dbReference type="NCBIfam" id="TIGR00437"/>
    </source>
</evidence>
<dbReference type="Proteomes" id="UP000460549">
    <property type="component" value="Unassembled WGS sequence"/>
</dbReference>
<dbReference type="PANTHER" id="PTHR43185:SF1">
    <property type="entry name" value="FE(2+) TRANSPORTER FEOB"/>
    <property type="match status" value="1"/>
</dbReference>
<dbReference type="Pfam" id="PF07670">
    <property type="entry name" value="Gate"/>
    <property type="match status" value="2"/>
</dbReference>
<evidence type="ECO:0000256" key="7">
    <source>
        <dbReference type="ARBA" id="ARBA00022741"/>
    </source>
</evidence>
<accession>A0A7X2PDK0</accession>
<evidence type="ECO:0000256" key="1">
    <source>
        <dbReference type="ARBA" id="ARBA00004429"/>
    </source>
</evidence>
<dbReference type="InterPro" id="IPR003373">
    <property type="entry name" value="Fe2_transport_prot-B"/>
</dbReference>
<dbReference type="InterPro" id="IPR008988">
    <property type="entry name" value="Transcriptional_repressor_C"/>
</dbReference>
<proteinExistence type="inferred from homology"/>
<dbReference type="InterPro" id="IPR007167">
    <property type="entry name" value="Fe-transptr_FeoA-like"/>
</dbReference>
<feature type="binding site" evidence="14">
    <location>
        <begin position="121"/>
        <end position="128"/>
    </location>
    <ligand>
        <name>GTP</name>
        <dbReference type="ChEBI" id="CHEBI:37565"/>
        <label>1</label>
    </ligand>
</feature>